<evidence type="ECO:0000313" key="2">
    <source>
        <dbReference type="EMBL" id="JAP80526.1"/>
    </source>
</evidence>
<dbReference type="EMBL" id="GEDV01008031">
    <property type="protein sequence ID" value="JAP80526.1"/>
    <property type="molecule type" value="Transcribed_RNA"/>
</dbReference>
<protein>
    <submittedName>
        <fullName evidence="2">Lipocalin</fullName>
    </submittedName>
</protein>
<name>A0A131YR07_RHIAP</name>
<dbReference type="AlphaFoldDB" id="A0A131YR07"/>
<organism evidence="2">
    <name type="scientific">Rhipicephalus appendiculatus</name>
    <name type="common">Brown ear tick</name>
    <dbReference type="NCBI Taxonomy" id="34631"/>
    <lineage>
        <taxon>Eukaryota</taxon>
        <taxon>Metazoa</taxon>
        <taxon>Ecdysozoa</taxon>
        <taxon>Arthropoda</taxon>
        <taxon>Chelicerata</taxon>
        <taxon>Arachnida</taxon>
        <taxon>Acari</taxon>
        <taxon>Parasitiformes</taxon>
        <taxon>Ixodida</taxon>
        <taxon>Ixodoidea</taxon>
        <taxon>Ixodidae</taxon>
        <taxon>Rhipicephalinae</taxon>
        <taxon>Rhipicephalus</taxon>
        <taxon>Rhipicephalus</taxon>
    </lineage>
</organism>
<evidence type="ECO:0000256" key="1">
    <source>
        <dbReference type="SAM" id="SignalP"/>
    </source>
</evidence>
<reference evidence="2" key="1">
    <citation type="journal article" date="2016" name="Ticks Tick Borne Dis.">
        <title>De novo assembly and annotation of the salivary gland transcriptome of Rhipicephalus appendiculatus male and female ticks during blood feeding.</title>
        <authorList>
            <person name="de Castro M.H."/>
            <person name="de Klerk D."/>
            <person name="Pienaar R."/>
            <person name="Latif A.A."/>
            <person name="Rees D.J."/>
            <person name="Mans B.J."/>
        </authorList>
    </citation>
    <scope>NUCLEOTIDE SEQUENCE</scope>
    <source>
        <tissue evidence="2">Salivary glands</tissue>
    </source>
</reference>
<feature type="chain" id="PRO_5007285747" evidence="1">
    <location>
        <begin position="28"/>
        <end position="218"/>
    </location>
</feature>
<keyword evidence="1" id="KW-0732">Signal</keyword>
<feature type="signal peptide" evidence="1">
    <location>
        <begin position="1"/>
        <end position="27"/>
    </location>
</feature>
<proteinExistence type="predicted"/>
<accession>A0A131YR07</accession>
<sequence length="218" mass="24461">MQSKGIISAFVCVFIIAPLWSDARTSSQVPLDIWKFWDTKDPIWSYMTTSKRTGYDCKVDVMDNIDSEYVQFRRFLAHRKLIVNDWVQFLVGHFYYKRGSAGTNIQTFNAMNVTLRGGAGPTFELRVKNSSVHAVNGTKCFTEYHEMTKKQAIAKVAYEPACQDILKGMNNIVPGGSTDNGAIGLGNLHHSGPFFIPPAVLLLNPFRVAAMFLPSWLT</sequence>